<sequence>MRLSIRHTTHYRFAEPVAYGLQRLRLTPKATQGQAVLDWQMRFDGAKLELAYDDQNFNRVTLASVLAGAQEVTIECEGLVETRDKAGVMGWHAGHLPLWAFLAQTRRTRPGAKMRSLIAAVRRGDGDTLAMLHDLSAAIRGGVRYQTGATTVDTTAEESVNEGLGVCQDHAHIFIGVARALDIPTRYVSGYLLMDDRIDQEATHAWAEAHVEGLGWVGFDISNGISPDTRYVRVATGRDYVEAAPITGISFGAAQEELRVALAVEQQSAEQ</sequence>
<dbReference type="Pfam" id="PF08379">
    <property type="entry name" value="Bact_transglu_N"/>
    <property type="match status" value="1"/>
</dbReference>
<dbReference type="Proteomes" id="UP001218362">
    <property type="component" value="Chromosome"/>
</dbReference>
<proteinExistence type="predicted"/>
<dbReference type="Gene3D" id="3.10.620.30">
    <property type="match status" value="1"/>
</dbReference>
<organism evidence="2 3">
    <name type="scientific">Candidatus Andeanibacterium colombiense</name>
    <dbReference type="NCBI Taxonomy" id="3121345"/>
    <lineage>
        <taxon>Bacteria</taxon>
        <taxon>Pseudomonadati</taxon>
        <taxon>Pseudomonadota</taxon>
        <taxon>Alphaproteobacteria</taxon>
        <taxon>Sphingomonadales</taxon>
        <taxon>Sphingomonadaceae</taxon>
        <taxon>Candidatus Andeanibacterium</taxon>
    </lineage>
</organism>
<name>A0AAJ5X6D5_9SPHN</name>
<reference evidence="2" key="1">
    <citation type="submission" date="2023-03" db="EMBL/GenBank/DDBJ databases">
        <title>Andean soil-derived lignocellulolytic bacterial consortium as a source of novel taxa and putative plastic-active enzymes.</title>
        <authorList>
            <person name="Diaz-Garcia L."/>
            <person name="Chuvochina M."/>
            <person name="Feuerriegel G."/>
            <person name="Bunk B."/>
            <person name="Sproer C."/>
            <person name="Streit W.R."/>
            <person name="Rodriguez L.M."/>
            <person name="Overmann J."/>
            <person name="Jimenez D.J."/>
        </authorList>
    </citation>
    <scope>NUCLEOTIDE SEQUENCE</scope>
    <source>
        <strain evidence="2">MAG 26</strain>
    </source>
</reference>
<dbReference type="AlphaFoldDB" id="A0AAJ5X6D5"/>
<dbReference type="EMBL" id="CP119316">
    <property type="protein sequence ID" value="WEK46662.1"/>
    <property type="molecule type" value="Genomic_DNA"/>
</dbReference>
<dbReference type="SMART" id="SM00460">
    <property type="entry name" value="TGc"/>
    <property type="match status" value="1"/>
</dbReference>
<accession>A0AAJ5X6D5</accession>
<dbReference type="InterPro" id="IPR013589">
    <property type="entry name" value="Bac_transglu_N"/>
</dbReference>
<dbReference type="PANTHER" id="PTHR33490:SF6">
    <property type="entry name" value="SLL1049 PROTEIN"/>
    <property type="match status" value="1"/>
</dbReference>
<dbReference type="InterPro" id="IPR038765">
    <property type="entry name" value="Papain-like_cys_pep_sf"/>
</dbReference>
<dbReference type="Pfam" id="PF01841">
    <property type="entry name" value="Transglut_core"/>
    <property type="match status" value="1"/>
</dbReference>
<evidence type="ECO:0000313" key="2">
    <source>
        <dbReference type="EMBL" id="WEK46662.1"/>
    </source>
</evidence>
<dbReference type="InterPro" id="IPR002931">
    <property type="entry name" value="Transglutaminase-like"/>
</dbReference>
<dbReference type="SUPFAM" id="SSF54001">
    <property type="entry name" value="Cysteine proteinases"/>
    <property type="match status" value="1"/>
</dbReference>
<protein>
    <submittedName>
        <fullName evidence="2">Transglutaminase family protein</fullName>
    </submittedName>
</protein>
<gene>
    <name evidence="2" type="ORF">P0Y56_16905</name>
</gene>
<evidence type="ECO:0000259" key="1">
    <source>
        <dbReference type="SMART" id="SM00460"/>
    </source>
</evidence>
<dbReference type="KEGG" id="acob:P0Y56_16905"/>
<dbReference type="PANTHER" id="PTHR33490">
    <property type="entry name" value="BLR5614 PROTEIN-RELATED"/>
    <property type="match status" value="1"/>
</dbReference>
<feature type="domain" description="Transglutaminase-like" evidence="1">
    <location>
        <begin position="159"/>
        <end position="223"/>
    </location>
</feature>
<evidence type="ECO:0000313" key="3">
    <source>
        <dbReference type="Proteomes" id="UP001218362"/>
    </source>
</evidence>